<sequence length="390" mass="45947">MGKLTFVLAGDYGYIRYIEATLKSICYHHDTCKVYILNQDIPQEWFISVREKMSQKQSELVDVKLTSGLVSETWKLPPFGAHMNHMSFARYFIPQFVEEDKVLYLDSDTIVTRSLNELFEIELGDKLLAAAKVIYGLEDRFNSGVLLVNNKLWKEENIQATLIEITDRDHETLPESDQTVFNRVAGERYIVLDDTYNFQVGYDRIAEERQQYFILEMSTDPLPAIIHYLSGDKPWNLRSYSRLREVWWRYSMMDWSEITNHKTPRKKRDIFIMTDSQSLEQIDYLVTHLPNFMFHIAANTLMGDVLNCLRKYENVRLYPAILDWNRNRLVDECDIYLDINYEEKNQQVIETAKQKGKPILTFDTVVNPYHVDQVFSSSEPQKMCDYILSL</sequence>
<dbReference type="Proteomes" id="UP000028090">
    <property type="component" value="Unassembled WGS sequence"/>
</dbReference>
<dbReference type="InterPro" id="IPR029044">
    <property type="entry name" value="Nucleotide-diphossugar_trans"/>
</dbReference>
<proteinExistence type="predicted"/>
<dbReference type="CDD" id="cd04194">
    <property type="entry name" value="GT8_A4GalT_like"/>
    <property type="match status" value="1"/>
</dbReference>
<accession>A0A081PWL2</accession>
<dbReference type="InterPro" id="IPR002495">
    <property type="entry name" value="Glyco_trans_8"/>
</dbReference>
<evidence type="ECO:0000256" key="3">
    <source>
        <dbReference type="ARBA" id="ARBA00022723"/>
    </source>
</evidence>
<dbReference type="Pfam" id="PF01501">
    <property type="entry name" value="Glyco_transf_8"/>
    <property type="match status" value="1"/>
</dbReference>
<name>A0A081PWL2_STRMT</name>
<evidence type="ECO:0000313" key="4">
    <source>
        <dbReference type="EMBL" id="KEQ35085.1"/>
    </source>
</evidence>
<evidence type="ECO:0000256" key="1">
    <source>
        <dbReference type="ARBA" id="ARBA00022676"/>
    </source>
</evidence>
<dbReference type="Gene3D" id="3.90.550.10">
    <property type="entry name" value="Spore Coat Polysaccharide Biosynthesis Protein SpsA, Chain A"/>
    <property type="match status" value="1"/>
</dbReference>
<evidence type="ECO:0000256" key="2">
    <source>
        <dbReference type="ARBA" id="ARBA00022679"/>
    </source>
</evidence>
<protein>
    <submittedName>
        <fullName evidence="4">Glycosyl transferase 8 family protein</fullName>
    </submittedName>
</protein>
<keyword evidence="2 4" id="KW-0808">Transferase</keyword>
<organism evidence="4 5">
    <name type="scientific">Streptococcus mitis</name>
    <dbReference type="NCBI Taxonomy" id="28037"/>
    <lineage>
        <taxon>Bacteria</taxon>
        <taxon>Bacillati</taxon>
        <taxon>Bacillota</taxon>
        <taxon>Bacilli</taxon>
        <taxon>Lactobacillales</taxon>
        <taxon>Streptococcaceae</taxon>
        <taxon>Streptococcus</taxon>
        <taxon>Streptococcus mitis group</taxon>
    </lineage>
</organism>
<dbReference type="PANTHER" id="PTHR13778">
    <property type="entry name" value="GLYCOSYLTRANSFERASE 8 DOMAIN-CONTAINING PROTEIN"/>
    <property type="match status" value="1"/>
</dbReference>
<dbReference type="EMBL" id="JPFU01000013">
    <property type="protein sequence ID" value="KEQ35085.1"/>
    <property type="molecule type" value="Genomic_DNA"/>
</dbReference>
<dbReference type="RefSeq" id="WP_042901437.1">
    <property type="nucleotide sequence ID" value="NZ_JPFU01000013.1"/>
</dbReference>
<dbReference type="OrthoDB" id="796510at2"/>
<dbReference type="PANTHER" id="PTHR13778:SF47">
    <property type="entry name" value="LIPOPOLYSACCHARIDE 1,3-GALACTOSYLTRANSFERASE"/>
    <property type="match status" value="1"/>
</dbReference>
<dbReference type="GO" id="GO:0016757">
    <property type="term" value="F:glycosyltransferase activity"/>
    <property type="evidence" value="ECO:0007669"/>
    <property type="project" value="UniProtKB-KW"/>
</dbReference>
<keyword evidence="1" id="KW-0328">Glycosyltransferase</keyword>
<evidence type="ECO:0000313" key="5">
    <source>
        <dbReference type="Proteomes" id="UP000028090"/>
    </source>
</evidence>
<keyword evidence="3" id="KW-0479">Metal-binding</keyword>
<reference evidence="4 5" key="1">
    <citation type="submission" date="2014-05" db="EMBL/GenBank/DDBJ databases">
        <authorList>
            <person name="Daugherty S.C."/>
            <person name="Tallon L.J."/>
            <person name="Sadzewicz L."/>
            <person name="Kilian M."/>
            <person name="Tettelin H."/>
        </authorList>
    </citation>
    <scope>NUCLEOTIDE SEQUENCE [LARGE SCALE GENOMIC DNA]</scope>
    <source>
        <strain evidence="4 5">SK629</strain>
    </source>
</reference>
<gene>
    <name evidence="4" type="ORF">SK629_1715</name>
</gene>
<dbReference type="GO" id="GO:0046872">
    <property type="term" value="F:metal ion binding"/>
    <property type="evidence" value="ECO:0007669"/>
    <property type="project" value="UniProtKB-KW"/>
</dbReference>
<dbReference type="InterPro" id="IPR050748">
    <property type="entry name" value="Glycosyltrans_8_dom-fam"/>
</dbReference>
<dbReference type="AlphaFoldDB" id="A0A081PWL2"/>
<comment type="caution">
    <text evidence="4">The sequence shown here is derived from an EMBL/GenBank/DDBJ whole genome shotgun (WGS) entry which is preliminary data.</text>
</comment>
<dbReference type="SUPFAM" id="SSF53448">
    <property type="entry name" value="Nucleotide-diphospho-sugar transferases"/>
    <property type="match status" value="1"/>
</dbReference>
<dbReference type="PATRIC" id="fig|28037.95.peg.1646"/>